<evidence type="ECO:0000256" key="4">
    <source>
        <dbReference type="ARBA" id="ARBA00023172"/>
    </source>
</evidence>
<dbReference type="PANTHER" id="PTHR30629:SF2">
    <property type="entry name" value="PROPHAGE INTEGRASE INTS-RELATED"/>
    <property type="match status" value="1"/>
</dbReference>
<evidence type="ECO:0000259" key="5">
    <source>
        <dbReference type="Pfam" id="PF00589"/>
    </source>
</evidence>
<dbReference type="InterPro" id="IPR025166">
    <property type="entry name" value="Integrase_DNA_bind_dom"/>
</dbReference>
<dbReference type="GO" id="GO:0015074">
    <property type="term" value="P:DNA integration"/>
    <property type="evidence" value="ECO:0007669"/>
    <property type="project" value="UniProtKB-KW"/>
</dbReference>
<dbReference type="GO" id="GO:0006310">
    <property type="term" value="P:DNA recombination"/>
    <property type="evidence" value="ECO:0007669"/>
    <property type="project" value="UniProtKB-KW"/>
</dbReference>
<evidence type="ECO:0000256" key="2">
    <source>
        <dbReference type="ARBA" id="ARBA00022908"/>
    </source>
</evidence>
<reference evidence="8" key="1">
    <citation type="submission" date="2023-03" db="EMBL/GenBank/DDBJ databases">
        <title>Andean soil-derived lignocellulolytic bacterial consortium as a source of novel taxa and putative plastic-active enzymes.</title>
        <authorList>
            <person name="Diaz-Garcia L."/>
            <person name="Chuvochina M."/>
            <person name="Feuerriegel G."/>
            <person name="Bunk B."/>
            <person name="Sproer C."/>
            <person name="Streit W.R."/>
            <person name="Rodriguez L.M."/>
            <person name="Overmann J."/>
            <person name="Jimenez D.J."/>
        </authorList>
    </citation>
    <scope>NUCLEOTIDE SEQUENCE</scope>
    <source>
        <strain evidence="8">MAG 26</strain>
    </source>
</reference>
<dbReference type="InterPro" id="IPR010998">
    <property type="entry name" value="Integrase_recombinase_N"/>
</dbReference>
<proteinExistence type="inferred from homology"/>
<dbReference type="Proteomes" id="UP001218362">
    <property type="component" value="Chromosome"/>
</dbReference>
<dbReference type="Pfam" id="PF22022">
    <property type="entry name" value="Phage_int_M"/>
    <property type="match status" value="1"/>
</dbReference>
<dbReference type="PANTHER" id="PTHR30629">
    <property type="entry name" value="PROPHAGE INTEGRASE"/>
    <property type="match status" value="1"/>
</dbReference>
<comment type="similarity">
    <text evidence="1">Belongs to the 'phage' integrase family.</text>
</comment>
<dbReference type="Pfam" id="PF00589">
    <property type="entry name" value="Phage_integrase"/>
    <property type="match status" value="1"/>
</dbReference>
<keyword evidence="4" id="KW-0233">DNA recombination</keyword>
<evidence type="ECO:0000256" key="3">
    <source>
        <dbReference type="ARBA" id="ARBA00023125"/>
    </source>
</evidence>
<dbReference type="AlphaFoldDB" id="A0AAJ5X5I6"/>
<dbReference type="Gene3D" id="1.10.443.10">
    <property type="entry name" value="Intergrase catalytic core"/>
    <property type="match status" value="1"/>
</dbReference>
<dbReference type="KEGG" id="acob:P0Y56_13195"/>
<evidence type="ECO:0000313" key="9">
    <source>
        <dbReference type="Proteomes" id="UP001218362"/>
    </source>
</evidence>
<dbReference type="InterPro" id="IPR011010">
    <property type="entry name" value="DNA_brk_join_enz"/>
</dbReference>
<name>A0AAJ5X5I6_9SPHN</name>
<dbReference type="Gene3D" id="1.10.150.130">
    <property type="match status" value="1"/>
</dbReference>
<dbReference type="Pfam" id="PF13356">
    <property type="entry name" value="Arm-DNA-bind_3"/>
    <property type="match status" value="1"/>
</dbReference>
<gene>
    <name evidence="8" type="ORF">P0Y56_13195</name>
</gene>
<protein>
    <submittedName>
        <fullName evidence="8">Integrase arm-type DNA-binding domain-containing protein</fullName>
    </submittedName>
</protein>
<evidence type="ECO:0000259" key="6">
    <source>
        <dbReference type="Pfam" id="PF13356"/>
    </source>
</evidence>
<dbReference type="Gene3D" id="3.30.160.390">
    <property type="entry name" value="Integrase, DNA-binding domain"/>
    <property type="match status" value="1"/>
</dbReference>
<evidence type="ECO:0000313" key="8">
    <source>
        <dbReference type="EMBL" id="WEK45976.1"/>
    </source>
</evidence>
<dbReference type="InterPro" id="IPR050808">
    <property type="entry name" value="Phage_Integrase"/>
</dbReference>
<accession>A0AAJ5X5I6</accession>
<keyword evidence="2" id="KW-0229">DNA integration</keyword>
<evidence type="ECO:0000259" key="7">
    <source>
        <dbReference type="Pfam" id="PF22022"/>
    </source>
</evidence>
<feature type="domain" description="Phage integrase central" evidence="7">
    <location>
        <begin position="104"/>
        <end position="198"/>
    </location>
</feature>
<feature type="domain" description="Tyr recombinase" evidence="5">
    <location>
        <begin position="231"/>
        <end position="363"/>
    </location>
</feature>
<dbReference type="InterPro" id="IPR002104">
    <property type="entry name" value="Integrase_catalytic"/>
</dbReference>
<sequence>MARTINKLSDKGVKAKSEPGRYGDGGGLYLQISSYGTKAWVFRYMLDGKARHMGLGSVNDFTLAEARERARKARQKLTDGIDPLAEREVGKAVTKAEAAKQMTFATAAERYIASKSDGWRSEVHKAQWASTLKMHAAALSDMDVSTIETAHVMSVLEPIWRTKTETASRVRGRIEKVLDWAAFHKLRAGENPARWRGHLDQVLSARSKVAKVKPHPAMPYVAIGGFMATLRALDSTSARALEFTILCAARTGEVIGARWDEIDLAGKVWTIPAGRMKAEKEHRVPLSERAVAILKALPREGEYVFPGAKKDKPLSNMAMLELLRGMKGVPGLTVHGFRSTFRDWAGETTAHPREVIEHALAHQLADKAEAAYQRGDLLAKRARLMADWATYCARKPHVGNVVGIEQARA</sequence>
<evidence type="ECO:0000256" key="1">
    <source>
        <dbReference type="ARBA" id="ARBA00008857"/>
    </source>
</evidence>
<dbReference type="InterPro" id="IPR013762">
    <property type="entry name" value="Integrase-like_cat_sf"/>
</dbReference>
<feature type="domain" description="Integrase DNA-binding" evidence="6">
    <location>
        <begin position="8"/>
        <end position="88"/>
    </location>
</feature>
<dbReference type="InterPro" id="IPR053876">
    <property type="entry name" value="Phage_int_M"/>
</dbReference>
<dbReference type="CDD" id="cd00801">
    <property type="entry name" value="INT_P4_C"/>
    <property type="match status" value="1"/>
</dbReference>
<organism evidence="8 9">
    <name type="scientific">Candidatus Andeanibacterium colombiense</name>
    <dbReference type="NCBI Taxonomy" id="3121345"/>
    <lineage>
        <taxon>Bacteria</taxon>
        <taxon>Pseudomonadati</taxon>
        <taxon>Pseudomonadota</taxon>
        <taxon>Alphaproteobacteria</taxon>
        <taxon>Sphingomonadales</taxon>
        <taxon>Sphingomonadaceae</taxon>
        <taxon>Candidatus Andeanibacterium</taxon>
    </lineage>
</organism>
<dbReference type="SUPFAM" id="SSF56349">
    <property type="entry name" value="DNA breaking-rejoining enzymes"/>
    <property type="match status" value="1"/>
</dbReference>
<dbReference type="GO" id="GO:0003677">
    <property type="term" value="F:DNA binding"/>
    <property type="evidence" value="ECO:0007669"/>
    <property type="project" value="UniProtKB-KW"/>
</dbReference>
<keyword evidence="3 8" id="KW-0238">DNA-binding</keyword>
<dbReference type="InterPro" id="IPR038488">
    <property type="entry name" value="Integrase_DNA-bd_sf"/>
</dbReference>
<dbReference type="EMBL" id="CP119316">
    <property type="protein sequence ID" value="WEK45976.1"/>
    <property type="molecule type" value="Genomic_DNA"/>
</dbReference>